<evidence type="ECO:0000313" key="3">
    <source>
        <dbReference type="Proteomes" id="UP001500888"/>
    </source>
</evidence>
<evidence type="ECO:0000256" key="1">
    <source>
        <dbReference type="SAM" id="MobiDB-lite"/>
    </source>
</evidence>
<reference evidence="3" key="1">
    <citation type="journal article" date="2019" name="Int. J. Syst. Evol. Microbiol.">
        <title>The Global Catalogue of Microorganisms (GCM) 10K type strain sequencing project: providing services to taxonomists for standard genome sequencing and annotation.</title>
        <authorList>
            <consortium name="The Broad Institute Genomics Platform"/>
            <consortium name="The Broad Institute Genome Sequencing Center for Infectious Disease"/>
            <person name="Wu L."/>
            <person name="Ma J."/>
        </authorList>
    </citation>
    <scope>NUCLEOTIDE SEQUENCE [LARGE SCALE GENOMIC DNA]</scope>
    <source>
        <strain evidence="3">JCM 16908</strain>
    </source>
</reference>
<dbReference type="Proteomes" id="UP001500888">
    <property type="component" value="Unassembled WGS sequence"/>
</dbReference>
<dbReference type="EMBL" id="BAAAZR010000043">
    <property type="protein sequence ID" value="GAA3840583.1"/>
    <property type="molecule type" value="Genomic_DNA"/>
</dbReference>
<protein>
    <submittedName>
        <fullName evidence="2">Uncharacterized protein</fullName>
    </submittedName>
</protein>
<name>A0ABP7JD21_9ACTN</name>
<organism evidence="2 3">
    <name type="scientific">Sphaerisporangium flaviroseum</name>
    <dbReference type="NCBI Taxonomy" id="509199"/>
    <lineage>
        <taxon>Bacteria</taxon>
        <taxon>Bacillati</taxon>
        <taxon>Actinomycetota</taxon>
        <taxon>Actinomycetes</taxon>
        <taxon>Streptosporangiales</taxon>
        <taxon>Streptosporangiaceae</taxon>
        <taxon>Sphaerisporangium</taxon>
    </lineage>
</organism>
<evidence type="ECO:0000313" key="2">
    <source>
        <dbReference type="EMBL" id="GAA3840583.1"/>
    </source>
</evidence>
<comment type="caution">
    <text evidence="2">The sequence shown here is derived from an EMBL/GenBank/DDBJ whole genome shotgun (WGS) entry which is preliminary data.</text>
</comment>
<sequence length="175" mass="19035">MEPPYRLRGFTPQNLGPRFPWAVRPWDSTYGTVAFLLKTRSPSVSCLKPYPPSQDKANEIIAKHIKIYLRATNPINTDISAHSSSSVGSRGGRCDRRDGKVRWSRRGVAGEGRVREGQGQGEEGPLGEEGRGKAGEGPWPGEGCGGREAAAGWEGAWRKRAGKARVSARGNRPRA</sequence>
<feature type="compositionally biased region" description="Basic and acidic residues" evidence="1">
    <location>
        <begin position="92"/>
        <end position="101"/>
    </location>
</feature>
<feature type="region of interest" description="Disordered" evidence="1">
    <location>
        <begin position="78"/>
        <end position="175"/>
    </location>
</feature>
<keyword evidence="3" id="KW-1185">Reference proteome</keyword>
<gene>
    <name evidence="2" type="ORF">GCM10022226_73830</name>
</gene>
<proteinExistence type="predicted"/>
<accession>A0ABP7JD21</accession>